<name>A0A0B7MMI0_9FUNG</name>
<feature type="compositionally biased region" description="Polar residues" evidence="1">
    <location>
        <begin position="31"/>
        <end position="56"/>
    </location>
</feature>
<sequence>MSNRPRKRPRVGSSSKNTISRTIHEKILAALSNSSQSSMGSITNDDQESGSHQQYTLLDDGEMIDSAVTDVEEDLEYDGSTTHATQQQGNNMAQSIN</sequence>
<dbReference type="EMBL" id="LN718949">
    <property type="protein sequence ID" value="CEP06986.1"/>
    <property type="molecule type" value="Genomic_DNA"/>
</dbReference>
<proteinExistence type="predicted"/>
<feature type="region of interest" description="Disordered" evidence="1">
    <location>
        <begin position="1"/>
        <end position="97"/>
    </location>
</feature>
<evidence type="ECO:0000313" key="2">
    <source>
        <dbReference type="EMBL" id="CEP06986.1"/>
    </source>
</evidence>
<reference evidence="2 3" key="1">
    <citation type="submission" date="2014-09" db="EMBL/GenBank/DDBJ databases">
        <authorList>
            <person name="Ellenberger Sabrina"/>
        </authorList>
    </citation>
    <scope>NUCLEOTIDE SEQUENCE [LARGE SCALE GENOMIC DNA]</scope>
    <source>
        <strain evidence="2 3">CBS 412.66</strain>
    </source>
</reference>
<feature type="compositionally biased region" description="Basic residues" evidence="1">
    <location>
        <begin position="1"/>
        <end position="10"/>
    </location>
</feature>
<accession>A0A0B7MMI0</accession>
<dbReference type="Proteomes" id="UP000054107">
    <property type="component" value="Unassembled WGS sequence"/>
</dbReference>
<keyword evidence="3" id="KW-1185">Reference proteome</keyword>
<gene>
    <name evidence="2" type="primary">PARPA_00253.1 scaffold 599</name>
</gene>
<protein>
    <submittedName>
        <fullName evidence="2">Uncharacterized protein</fullName>
    </submittedName>
</protein>
<evidence type="ECO:0000313" key="3">
    <source>
        <dbReference type="Proteomes" id="UP000054107"/>
    </source>
</evidence>
<feature type="compositionally biased region" description="Polar residues" evidence="1">
    <location>
        <begin position="79"/>
        <end position="97"/>
    </location>
</feature>
<organism evidence="2 3">
    <name type="scientific">Parasitella parasitica</name>
    <dbReference type="NCBI Taxonomy" id="35722"/>
    <lineage>
        <taxon>Eukaryota</taxon>
        <taxon>Fungi</taxon>
        <taxon>Fungi incertae sedis</taxon>
        <taxon>Mucoromycota</taxon>
        <taxon>Mucoromycotina</taxon>
        <taxon>Mucoromycetes</taxon>
        <taxon>Mucorales</taxon>
        <taxon>Mucorineae</taxon>
        <taxon>Mucoraceae</taxon>
        <taxon>Parasitella</taxon>
    </lineage>
</organism>
<feature type="compositionally biased region" description="Polar residues" evidence="1">
    <location>
        <begin position="12"/>
        <end position="21"/>
    </location>
</feature>
<dbReference type="AlphaFoldDB" id="A0A0B7MMI0"/>
<evidence type="ECO:0000256" key="1">
    <source>
        <dbReference type="SAM" id="MobiDB-lite"/>
    </source>
</evidence>